<feature type="region of interest" description="Disordered" evidence="1">
    <location>
        <begin position="60"/>
        <end position="80"/>
    </location>
</feature>
<dbReference type="InterPro" id="IPR011991">
    <property type="entry name" value="ArsR-like_HTH"/>
</dbReference>
<evidence type="ECO:0000256" key="1">
    <source>
        <dbReference type="SAM" id="MobiDB-lite"/>
    </source>
</evidence>
<sequence>MSSLDDPVRRRLYQYIASCDEPVARDDAALAAGISRTLAAYHLDKLADAGILSVSYARPAGRSGPGAGRPAKRYARTREELSVSVPPRNYSLLADLLVTAMADDETATVRTTVAAAARRAGQASAAEHGIIGALRECGYEPILTADGQIELRNCPFDRLARRHTAEVCGLNLDLIQGMLEGAGESPQRAVLAPCDGRCCVVVQPSERSGRGVFWRGTRHHTD</sequence>
<evidence type="ECO:0000313" key="3">
    <source>
        <dbReference type="Proteomes" id="UP001519535"/>
    </source>
</evidence>
<dbReference type="InterPro" id="IPR036388">
    <property type="entry name" value="WH-like_DNA-bd_sf"/>
</dbReference>
<dbReference type="EMBL" id="JAHCLR010000001">
    <property type="protein sequence ID" value="MBS9532009.1"/>
    <property type="molecule type" value="Genomic_DNA"/>
</dbReference>
<keyword evidence="3" id="KW-1185">Reference proteome</keyword>
<comment type="caution">
    <text evidence="2">The sequence shown here is derived from an EMBL/GenBank/DDBJ whole genome shotgun (WGS) entry which is preliminary data.</text>
</comment>
<dbReference type="InterPro" id="IPR036390">
    <property type="entry name" value="WH_DNA-bd_sf"/>
</dbReference>
<dbReference type="CDD" id="cd00090">
    <property type="entry name" value="HTH_ARSR"/>
    <property type="match status" value="1"/>
</dbReference>
<protein>
    <submittedName>
        <fullName evidence="2">Helix-turn-helix domain-containing protein</fullName>
    </submittedName>
</protein>
<dbReference type="Pfam" id="PF12840">
    <property type="entry name" value="HTH_20"/>
    <property type="match status" value="1"/>
</dbReference>
<reference evidence="2 3" key="1">
    <citation type="submission" date="2021-05" db="EMBL/GenBank/DDBJ databases">
        <title>Mycobacterium acidophilum sp. nov., an extremely acid-tolerant member of the genus Mycobacterium.</title>
        <authorList>
            <person name="Xia J."/>
        </authorList>
    </citation>
    <scope>NUCLEOTIDE SEQUENCE [LARGE SCALE GENOMIC DNA]</scope>
    <source>
        <strain evidence="2 3">M1</strain>
    </source>
</reference>
<evidence type="ECO:0000313" key="2">
    <source>
        <dbReference type="EMBL" id="MBS9532009.1"/>
    </source>
</evidence>
<organism evidence="2 3">
    <name type="scientific">Mycolicibacter acidiphilus</name>
    <dbReference type="NCBI Taxonomy" id="2835306"/>
    <lineage>
        <taxon>Bacteria</taxon>
        <taxon>Bacillati</taxon>
        <taxon>Actinomycetota</taxon>
        <taxon>Actinomycetes</taxon>
        <taxon>Mycobacteriales</taxon>
        <taxon>Mycobacteriaceae</taxon>
        <taxon>Mycolicibacter</taxon>
    </lineage>
</organism>
<proteinExistence type="predicted"/>
<name>A0ABS5RGB6_9MYCO</name>
<gene>
    <name evidence="2" type="ORF">KIH27_00220</name>
</gene>
<dbReference type="SUPFAM" id="SSF46785">
    <property type="entry name" value="Winged helix' DNA-binding domain"/>
    <property type="match status" value="1"/>
</dbReference>
<dbReference type="Proteomes" id="UP001519535">
    <property type="component" value="Unassembled WGS sequence"/>
</dbReference>
<dbReference type="Gene3D" id="1.10.10.10">
    <property type="entry name" value="Winged helix-like DNA-binding domain superfamily/Winged helix DNA-binding domain"/>
    <property type="match status" value="1"/>
</dbReference>
<accession>A0ABS5RGB6</accession>